<dbReference type="AlphaFoldDB" id="A0A2P6MN42"/>
<accession>A0A2P6MN42</accession>
<comment type="caution">
    <text evidence="1">The sequence shown here is derived from an EMBL/GenBank/DDBJ whole genome shotgun (WGS) entry which is preliminary data.</text>
</comment>
<dbReference type="EMBL" id="MDYQ01000665">
    <property type="protein sequence ID" value="PRP73115.1"/>
    <property type="molecule type" value="Genomic_DNA"/>
</dbReference>
<reference evidence="1 2" key="1">
    <citation type="journal article" date="2018" name="Genome Biol. Evol.">
        <title>Multiple Roots of Fruiting Body Formation in Amoebozoa.</title>
        <authorList>
            <person name="Hillmann F."/>
            <person name="Forbes G."/>
            <person name="Novohradska S."/>
            <person name="Ferling I."/>
            <person name="Riege K."/>
            <person name="Groth M."/>
            <person name="Westermann M."/>
            <person name="Marz M."/>
            <person name="Spaller T."/>
            <person name="Winckler T."/>
            <person name="Schaap P."/>
            <person name="Glockner G."/>
        </authorList>
    </citation>
    <scope>NUCLEOTIDE SEQUENCE [LARGE SCALE GENOMIC DNA]</scope>
    <source>
        <strain evidence="1 2">Jena</strain>
    </source>
</reference>
<sequence length="103" mass="11626">KQPAVVTLLYHSTGSKDLRVLARDHSRLVRVLQPDSNQERKGQTLKQEAGLYRSAIGAPDMHLQNSQVDPKIFISFSILMPKPRLSVDSGKRAIDNRYCPQEN</sequence>
<proteinExistence type="predicted"/>
<keyword evidence="2" id="KW-1185">Reference proteome</keyword>
<dbReference type="Proteomes" id="UP000241769">
    <property type="component" value="Unassembled WGS sequence"/>
</dbReference>
<name>A0A2P6MN42_9EUKA</name>
<evidence type="ECO:0000313" key="2">
    <source>
        <dbReference type="Proteomes" id="UP000241769"/>
    </source>
</evidence>
<organism evidence="1 2">
    <name type="scientific">Planoprotostelium fungivorum</name>
    <dbReference type="NCBI Taxonomy" id="1890364"/>
    <lineage>
        <taxon>Eukaryota</taxon>
        <taxon>Amoebozoa</taxon>
        <taxon>Evosea</taxon>
        <taxon>Variosea</taxon>
        <taxon>Cavosteliida</taxon>
        <taxon>Cavosteliaceae</taxon>
        <taxon>Planoprotostelium</taxon>
    </lineage>
</organism>
<evidence type="ECO:0000313" key="1">
    <source>
        <dbReference type="EMBL" id="PRP73115.1"/>
    </source>
</evidence>
<dbReference type="InParanoid" id="A0A2P6MN42"/>
<protein>
    <submittedName>
        <fullName evidence="1">Uncharacterized protein</fullName>
    </submittedName>
</protein>
<gene>
    <name evidence="1" type="ORF">PROFUN_16976</name>
</gene>
<feature type="non-terminal residue" evidence="1">
    <location>
        <position position="1"/>
    </location>
</feature>